<evidence type="ECO:0000256" key="1">
    <source>
        <dbReference type="ARBA" id="ARBA00023015"/>
    </source>
</evidence>
<keyword evidence="3" id="KW-0804">Transcription</keyword>
<evidence type="ECO:0000256" key="2">
    <source>
        <dbReference type="ARBA" id="ARBA00023125"/>
    </source>
</evidence>
<evidence type="ECO:0000259" key="5">
    <source>
        <dbReference type="PROSITE" id="PS50956"/>
    </source>
</evidence>
<proteinExistence type="predicted"/>
<dbReference type="Proteomes" id="UP000265581">
    <property type="component" value="Unassembled WGS sequence"/>
</dbReference>
<protein>
    <submittedName>
        <fullName evidence="6">Lrp/AsnC family transcriptional regulator</fullName>
    </submittedName>
</protein>
<evidence type="ECO:0000313" key="6">
    <source>
        <dbReference type="EMBL" id="REK73807.1"/>
    </source>
</evidence>
<dbReference type="AlphaFoldDB" id="A0A371PD27"/>
<dbReference type="InterPro" id="IPR011991">
    <property type="entry name" value="ArsR-like_HTH"/>
</dbReference>
<organism evidence="6 7">
    <name type="scientific">Aeromicrobium endophyticum</name>
    <dbReference type="NCBI Taxonomy" id="2292704"/>
    <lineage>
        <taxon>Bacteria</taxon>
        <taxon>Bacillati</taxon>
        <taxon>Actinomycetota</taxon>
        <taxon>Actinomycetes</taxon>
        <taxon>Propionibacteriales</taxon>
        <taxon>Nocardioidaceae</taxon>
        <taxon>Aeromicrobium</taxon>
    </lineage>
</organism>
<dbReference type="EMBL" id="QUBR01000001">
    <property type="protein sequence ID" value="REK73807.1"/>
    <property type="molecule type" value="Genomic_DNA"/>
</dbReference>
<dbReference type="PANTHER" id="PTHR30154:SF54">
    <property type="entry name" value="POSSIBLE TRANSCRIPTIONAL REGULATORY PROTEIN (PROBABLY LRP_ASNC-FAMILY)"/>
    <property type="match status" value="1"/>
</dbReference>
<sequence>MLYGGADRRHAPIPTPPGAPVAKDVRDLDDVDARIVTALRRQGRLPNNALAADVGIAPSTCLTRVRSLVERGVISGFHAEVDPAWFGRPIQAMIAVRLRSDARDTISAFADRMAALPEVLNVYFLAGADDFHVHVAARDPDDLRSFVVDHLSASPEVALTETNLIFEHTRGRLAE</sequence>
<dbReference type="SMART" id="SM00344">
    <property type="entry name" value="HTH_ASNC"/>
    <property type="match status" value="1"/>
</dbReference>
<dbReference type="SUPFAM" id="SSF46785">
    <property type="entry name" value="Winged helix' DNA-binding domain"/>
    <property type="match status" value="1"/>
</dbReference>
<evidence type="ECO:0000256" key="4">
    <source>
        <dbReference type="SAM" id="MobiDB-lite"/>
    </source>
</evidence>
<dbReference type="InterPro" id="IPR019887">
    <property type="entry name" value="Tscrpt_reg_AsnC/Lrp_C"/>
</dbReference>
<keyword evidence="7" id="KW-1185">Reference proteome</keyword>
<feature type="domain" description="HTH asnC-type" evidence="5">
    <location>
        <begin position="28"/>
        <end position="89"/>
    </location>
</feature>
<name>A0A371PD27_9ACTN</name>
<dbReference type="GO" id="GO:0043200">
    <property type="term" value="P:response to amino acid"/>
    <property type="evidence" value="ECO:0007669"/>
    <property type="project" value="TreeGrafter"/>
</dbReference>
<dbReference type="PROSITE" id="PS50956">
    <property type="entry name" value="HTH_ASNC_2"/>
    <property type="match status" value="1"/>
</dbReference>
<evidence type="ECO:0000313" key="7">
    <source>
        <dbReference type="Proteomes" id="UP000265581"/>
    </source>
</evidence>
<dbReference type="Pfam" id="PF13412">
    <property type="entry name" value="HTH_24"/>
    <property type="match status" value="1"/>
</dbReference>
<dbReference type="InterPro" id="IPR036388">
    <property type="entry name" value="WH-like_DNA-bd_sf"/>
</dbReference>
<gene>
    <name evidence="6" type="ORF">DX116_09865</name>
</gene>
<dbReference type="InterPro" id="IPR000485">
    <property type="entry name" value="AsnC-type_HTH_dom"/>
</dbReference>
<reference evidence="6 7" key="1">
    <citation type="submission" date="2018-08" db="EMBL/GenBank/DDBJ databases">
        <title>Aeromicrobium sp. M2KJ-4, whole genome shotgun sequence.</title>
        <authorList>
            <person name="Tuo L."/>
        </authorList>
    </citation>
    <scope>NUCLEOTIDE SEQUENCE [LARGE SCALE GENOMIC DNA]</scope>
    <source>
        <strain evidence="6 7">M2KJ-4</strain>
    </source>
</reference>
<keyword evidence="1" id="KW-0805">Transcription regulation</keyword>
<dbReference type="Gene3D" id="3.30.70.920">
    <property type="match status" value="1"/>
</dbReference>
<dbReference type="InterPro" id="IPR019888">
    <property type="entry name" value="Tscrpt_reg_AsnC-like"/>
</dbReference>
<evidence type="ECO:0000256" key="3">
    <source>
        <dbReference type="ARBA" id="ARBA00023163"/>
    </source>
</evidence>
<accession>A0A371PD27</accession>
<dbReference type="Pfam" id="PF01037">
    <property type="entry name" value="AsnC_trans_reg"/>
    <property type="match status" value="1"/>
</dbReference>
<comment type="caution">
    <text evidence="6">The sequence shown here is derived from an EMBL/GenBank/DDBJ whole genome shotgun (WGS) entry which is preliminary data.</text>
</comment>
<dbReference type="CDD" id="cd00090">
    <property type="entry name" value="HTH_ARSR"/>
    <property type="match status" value="1"/>
</dbReference>
<dbReference type="Gene3D" id="1.10.10.10">
    <property type="entry name" value="Winged helix-like DNA-binding domain superfamily/Winged helix DNA-binding domain"/>
    <property type="match status" value="1"/>
</dbReference>
<dbReference type="InterPro" id="IPR036390">
    <property type="entry name" value="WH_DNA-bd_sf"/>
</dbReference>
<dbReference type="PANTHER" id="PTHR30154">
    <property type="entry name" value="LEUCINE-RESPONSIVE REGULATORY PROTEIN"/>
    <property type="match status" value="1"/>
</dbReference>
<dbReference type="GO" id="GO:0043565">
    <property type="term" value="F:sequence-specific DNA binding"/>
    <property type="evidence" value="ECO:0007669"/>
    <property type="project" value="InterPro"/>
</dbReference>
<dbReference type="SUPFAM" id="SSF54909">
    <property type="entry name" value="Dimeric alpha+beta barrel"/>
    <property type="match status" value="1"/>
</dbReference>
<dbReference type="GO" id="GO:0005829">
    <property type="term" value="C:cytosol"/>
    <property type="evidence" value="ECO:0007669"/>
    <property type="project" value="TreeGrafter"/>
</dbReference>
<dbReference type="PRINTS" id="PR00033">
    <property type="entry name" value="HTHASNC"/>
</dbReference>
<feature type="compositionally biased region" description="Basic and acidic residues" evidence="4">
    <location>
        <begin position="1"/>
        <end position="10"/>
    </location>
</feature>
<feature type="region of interest" description="Disordered" evidence="4">
    <location>
        <begin position="1"/>
        <end position="23"/>
    </location>
</feature>
<dbReference type="InterPro" id="IPR011008">
    <property type="entry name" value="Dimeric_a/b-barrel"/>
</dbReference>
<dbReference type="OrthoDB" id="4411089at2"/>
<keyword evidence="2" id="KW-0238">DNA-binding</keyword>